<keyword evidence="3" id="KW-1185">Reference proteome</keyword>
<dbReference type="RefSeq" id="WP_220664213.1">
    <property type="nucleotide sequence ID" value="NZ_CP069370.1"/>
</dbReference>
<keyword evidence="2" id="KW-0413">Isomerase</keyword>
<dbReference type="KEGG" id="nsm:JO391_09015"/>
<dbReference type="AlphaFoldDB" id="A0A8G0ZWR2"/>
<name>A0A8G0ZWR2_9RHOB</name>
<dbReference type="GO" id="GO:0016853">
    <property type="term" value="F:isomerase activity"/>
    <property type="evidence" value="ECO:0007669"/>
    <property type="project" value="UniProtKB-KW"/>
</dbReference>
<evidence type="ECO:0000313" key="3">
    <source>
        <dbReference type="Proteomes" id="UP000826300"/>
    </source>
</evidence>
<dbReference type="InterPro" id="IPR013022">
    <property type="entry name" value="Xyl_isomerase-like_TIM-brl"/>
</dbReference>
<dbReference type="EMBL" id="CP069370">
    <property type="protein sequence ID" value="QYZ71613.1"/>
    <property type="molecule type" value="Genomic_DNA"/>
</dbReference>
<gene>
    <name evidence="2" type="ORF">JO391_09015</name>
</gene>
<organism evidence="2 3">
    <name type="scientific">Neotabrizicola shimadae</name>
    <dbReference type="NCBI Taxonomy" id="2807096"/>
    <lineage>
        <taxon>Bacteria</taxon>
        <taxon>Pseudomonadati</taxon>
        <taxon>Pseudomonadota</taxon>
        <taxon>Alphaproteobacteria</taxon>
        <taxon>Rhodobacterales</taxon>
        <taxon>Paracoccaceae</taxon>
        <taxon>Neotabrizicola</taxon>
    </lineage>
</organism>
<dbReference type="InterPro" id="IPR050312">
    <property type="entry name" value="IolE/XylAMocC-like"/>
</dbReference>
<dbReference type="SUPFAM" id="SSF51658">
    <property type="entry name" value="Xylose isomerase-like"/>
    <property type="match status" value="1"/>
</dbReference>
<dbReference type="PANTHER" id="PTHR12110:SF53">
    <property type="entry name" value="BLR5974 PROTEIN"/>
    <property type="match status" value="1"/>
</dbReference>
<dbReference type="Gene3D" id="3.20.20.150">
    <property type="entry name" value="Divalent-metal-dependent TIM barrel enzymes"/>
    <property type="match status" value="1"/>
</dbReference>
<sequence>MPDLPRAGCATYLASLSAVPGLRDWLAQGRDLELRDFTEIGALQNDAWRDIAARARSDLAGHTGRIGVHGPFWGFQIDQPDPDLRAIVQDRMLCALDALDLILGGKGGGHMVVHSPFTTWSGFNRGTEMDDQAGITARSLETMAPVVARAEAHGITLVVENCEDRDPQERVDLVRAFASPAVAVSLDTGHAHYAHGSTAAPPVDTHVRAAGPLLAHVHLQDADGVADRHWALGQGTIRWHGLFRALAELPQMPRLIIEMARPEDILVSARYLEAERLAV</sequence>
<reference evidence="2" key="1">
    <citation type="submission" date="2021-02" db="EMBL/GenBank/DDBJ databases">
        <title>Rhodobacter shimadae sp. nov., an aerobic anoxygenic phototrophic bacterium isolated from a hot spring.</title>
        <authorList>
            <person name="Muramatsu S."/>
            <person name="Haruta S."/>
            <person name="Hirose S."/>
            <person name="Hanada S."/>
        </authorList>
    </citation>
    <scope>NUCLEOTIDE SEQUENCE</scope>
    <source>
        <strain evidence="2">N10</strain>
    </source>
</reference>
<protein>
    <submittedName>
        <fullName evidence="2">Sugar phosphate isomerase/epimerase</fullName>
    </submittedName>
</protein>
<dbReference type="InterPro" id="IPR036237">
    <property type="entry name" value="Xyl_isomerase-like_sf"/>
</dbReference>
<proteinExistence type="predicted"/>
<evidence type="ECO:0000259" key="1">
    <source>
        <dbReference type="Pfam" id="PF01261"/>
    </source>
</evidence>
<evidence type="ECO:0000313" key="2">
    <source>
        <dbReference type="EMBL" id="QYZ71613.1"/>
    </source>
</evidence>
<dbReference type="Proteomes" id="UP000826300">
    <property type="component" value="Chromosome"/>
</dbReference>
<dbReference type="Pfam" id="PF01261">
    <property type="entry name" value="AP_endonuc_2"/>
    <property type="match status" value="1"/>
</dbReference>
<accession>A0A8G0ZWR2</accession>
<feature type="domain" description="Xylose isomerase-like TIM barrel" evidence="1">
    <location>
        <begin position="46"/>
        <end position="272"/>
    </location>
</feature>
<dbReference type="PANTHER" id="PTHR12110">
    <property type="entry name" value="HYDROXYPYRUVATE ISOMERASE"/>
    <property type="match status" value="1"/>
</dbReference>